<evidence type="ECO:0000313" key="10">
    <source>
        <dbReference type="Proteomes" id="UP000191200"/>
    </source>
</evidence>
<dbReference type="Proteomes" id="UP000191200">
    <property type="component" value="Chromosome"/>
</dbReference>
<evidence type="ECO:0000256" key="3">
    <source>
        <dbReference type="ARBA" id="ARBA00022781"/>
    </source>
</evidence>
<dbReference type="PROSITE" id="PS00389">
    <property type="entry name" value="ATPASE_DELTA"/>
    <property type="match status" value="1"/>
</dbReference>
<name>A0A1J0A5C7_9ENTE</name>
<protein>
    <recommendedName>
        <fullName evidence="8">ATP synthase subunit delta</fullName>
    </recommendedName>
    <alternativeName>
        <fullName evidence="8">ATP synthase F(1) sector subunit delta</fullName>
    </alternativeName>
    <alternativeName>
        <fullName evidence="8">F-type ATPase subunit delta</fullName>
        <shortName evidence="8">F-ATPase subunit delta</shortName>
    </alternativeName>
</protein>
<comment type="subcellular location">
    <subcellularLocation>
        <location evidence="8">Cell membrane</location>
        <topology evidence="8">Peripheral membrane protein</topology>
    </subcellularLocation>
    <subcellularLocation>
        <location evidence="1">Membrane</location>
    </subcellularLocation>
</comment>
<keyword evidence="7 8" id="KW-0066">ATP synthesis</keyword>
<dbReference type="KEGG" id="vte:BHY08_04260"/>
<evidence type="ECO:0000256" key="7">
    <source>
        <dbReference type="ARBA" id="ARBA00023310"/>
    </source>
</evidence>
<keyword evidence="5 8" id="KW-0472">Membrane</keyword>
<keyword evidence="10" id="KW-1185">Reference proteome</keyword>
<dbReference type="GO" id="GO:0046933">
    <property type="term" value="F:proton-transporting ATP synthase activity, rotational mechanism"/>
    <property type="evidence" value="ECO:0007669"/>
    <property type="project" value="UniProtKB-UniRule"/>
</dbReference>
<dbReference type="Pfam" id="PF00213">
    <property type="entry name" value="OSCP"/>
    <property type="match status" value="1"/>
</dbReference>
<keyword evidence="3 8" id="KW-0375">Hydrogen ion transport</keyword>
<dbReference type="NCBIfam" id="TIGR01145">
    <property type="entry name" value="ATP_synt_delta"/>
    <property type="match status" value="1"/>
</dbReference>
<evidence type="ECO:0000256" key="6">
    <source>
        <dbReference type="ARBA" id="ARBA00023196"/>
    </source>
</evidence>
<dbReference type="InterPro" id="IPR026015">
    <property type="entry name" value="ATP_synth_OSCP/delta_N_sf"/>
</dbReference>
<reference evidence="9 10" key="1">
    <citation type="submission" date="2016-09" db="EMBL/GenBank/DDBJ databases">
        <title>Vagococcus teuberi sp. nov., isolated from the Malian artisanal sour milk fene.</title>
        <authorList>
            <person name="Wullschleger S."/>
            <person name="Seifert C."/>
            <person name="Baumgartner S."/>
            <person name="Lacroix C."/>
            <person name="Bonfoh B."/>
            <person name="Stevens M.J."/>
            <person name="Meile L."/>
        </authorList>
    </citation>
    <scope>NUCLEOTIDE SEQUENCE [LARGE SCALE GENOMIC DNA]</scope>
    <source>
        <strain evidence="9 10">DSM 21459</strain>
    </source>
</reference>
<dbReference type="Gene3D" id="1.10.520.20">
    <property type="entry name" value="N-terminal domain of the delta subunit of the F1F0-ATP synthase"/>
    <property type="match status" value="1"/>
</dbReference>
<dbReference type="GO" id="GO:0045259">
    <property type="term" value="C:proton-transporting ATP synthase complex"/>
    <property type="evidence" value="ECO:0007669"/>
    <property type="project" value="UniProtKB-KW"/>
</dbReference>
<evidence type="ECO:0000256" key="2">
    <source>
        <dbReference type="ARBA" id="ARBA00022448"/>
    </source>
</evidence>
<dbReference type="OrthoDB" id="9786633at2"/>
<comment type="function">
    <text evidence="8">F(1)F(0) ATP synthase produces ATP from ADP in the presence of a proton or sodium gradient. F-type ATPases consist of two structural domains, F(1) containing the extramembraneous catalytic core and F(0) containing the membrane proton channel, linked together by a central stalk and a peripheral stalk. During catalysis, ATP synthesis in the catalytic domain of F(1) is coupled via a rotary mechanism of the central stalk subunits to proton translocation.</text>
</comment>
<keyword evidence="8" id="KW-1003">Cell membrane</keyword>
<evidence type="ECO:0000256" key="4">
    <source>
        <dbReference type="ARBA" id="ARBA00023065"/>
    </source>
</evidence>
<evidence type="ECO:0000313" key="9">
    <source>
        <dbReference type="EMBL" id="APB31111.1"/>
    </source>
</evidence>
<dbReference type="AlphaFoldDB" id="A0A1J0A5C7"/>
<organism evidence="9 10">
    <name type="scientific">Vagococcus teuberi</name>
    <dbReference type="NCBI Taxonomy" id="519472"/>
    <lineage>
        <taxon>Bacteria</taxon>
        <taxon>Bacillati</taxon>
        <taxon>Bacillota</taxon>
        <taxon>Bacilli</taxon>
        <taxon>Lactobacillales</taxon>
        <taxon>Enterococcaceae</taxon>
        <taxon>Vagococcus</taxon>
    </lineage>
</organism>
<dbReference type="HAMAP" id="MF_01416">
    <property type="entry name" value="ATP_synth_delta_bact"/>
    <property type="match status" value="1"/>
</dbReference>
<dbReference type="EMBL" id="CP017267">
    <property type="protein sequence ID" value="APB31111.1"/>
    <property type="molecule type" value="Genomic_DNA"/>
</dbReference>
<dbReference type="SUPFAM" id="SSF47928">
    <property type="entry name" value="N-terminal domain of the delta subunit of the F1F0-ATP synthase"/>
    <property type="match status" value="1"/>
</dbReference>
<gene>
    <name evidence="8" type="primary">atpH</name>
    <name evidence="9" type="ORF">BHY08_04260</name>
</gene>
<dbReference type="InterPro" id="IPR020781">
    <property type="entry name" value="ATPase_OSCP/d_CS"/>
</dbReference>
<evidence type="ECO:0000256" key="8">
    <source>
        <dbReference type="HAMAP-Rule" id="MF_01416"/>
    </source>
</evidence>
<evidence type="ECO:0000256" key="1">
    <source>
        <dbReference type="ARBA" id="ARBA00004370"/>
    </source>
</evidence>
<comment type="similarity">
    <text evidence="8">Belongs to the ATPase delta chain family.</text>
</comment>
<dbReference type="STRING" id="519472.BHY08_04260"/>
<keyword evidence="2 8" id="KW-0813">Transport</keyword>
<sequence length="181" mass="21029">MTMNKKFSVAKTYGKALFTEATQLNMVNEIYQELLQLREVYHEVPDLGDILSDDRLSIFEKVNIVKDLENSFSDTMAKFIHTVYDYGRMNEMLDIIYEYEHLYYDQFGIIVVTVTTAVALSLEQRHDLEKRLAKQFHANKVVLRPKLDPSIMGGMIVESEHRIIDQSVRTELNNIHAKLLA</sequence>
<comment type="function">
    <text evidence="8">This protein is part of the stalk that links CF(0) to CF(1). It either transmits conformational changes from CF(0) to CF(1) or is implicated in proton conduction.</text>
</comment>
<accession>A0A1J0A5C7</accession>
<dbReference type="PRINTS" id="PR00125">
    <property type="entry name" value="ATPASEDELTA"/>
</dbReference>
<proteinExistence type="inferred from homology"/>
<evidence type="ECO:0000256" key="5">
    <source>
        <dbReference type="ARBA" id="ARBA00023136"/>
    </source>
</evidence>
<dbReference type="InterPro" id="IPR000711">
    <property type="entry name" value="ATPase_OSCP/dsu"/>
</dbReference>
<dbReference type="GO" id="GO:0005886">
    <property type="term" value="C:plasma membrane"/>
    <property type="evidence" value="ECO:0007669"/>
    <property type="project" value="UniProtKB-SubCell"/>
</dbReference>
<dbReference type="PANTHER" id="PTHR11910">
    <property type="entry name" value="ATP SYNTHASE DELTA CHAIN"/>
    <property type="match status" value="1"/>
</dbReference>
<keyword evidence="6 8" id="KW-0139">CF(1)</keyword>
<keyword evidence="4 8" id="KW-0406">Ion transport</keyword>